<protein>
    <submittedName>
        <fullName evidence="9">Raffinose/stachyose/melibiose transport system permease protein</fullName>
    </submittedName>
</protein>
<keyword evidence="2 7" id="KW-0813">Transport</keyword>
<evidence type="ECO:0000313" key="10">
    <source>
        <dbReference type="Proteomes" id="UP000183410"/>
    </source>
</evidence>
<dbReference type="InterPro" id="IPR000515">
    <property type="entry name" value="MetI-like"/>
</dbReference>
<feature type="transmembrane region" description="Helical" evidence="7">
    <location>
        <begin position="9"/>
        <end position="32"/>
    </location>
</feature>
<evidence type="ECO:0000256" key="1">
    <source>
        <dbReference type="ARBA" id="ARBA00004651"/>
    </source>
</evidence>
<comment type="similarity">
    <text evidence="7">Belongs to the binding-protein-dependent transport system permease family.</text>
</comment>
<feature type="transmembrane region" description="Helical" evidence="7">
    <location>
        <begin position="154"/>
        <end position="179"/>
    </location>
</feature>
<dbReference type="Gene3D" id="1.10.3720.10">
    <property type="entry name" value="MetI-like"/>
    <property type="match status" value="1"/>
</dbReference>
<dbReference type="GO" id="GO:0055085">
    <property type="term" value="P:transmembrane transport"/>
    <property type="evidence" value="ECO:0007669"/>
    <property type="project" value="InterPro"/>
</dbReference>
<keyword evidence="4 7" id="KW-0812">Transmembrane</keyword>
<dbReference type="AlphaFoldDB" id="A0A1I2ILF7"/>
<name>A0A1I2ILF7_9BACL</name>
<evidence type="ECO:0000256" key="4">
    <source>
        <dbReference type="ARBA" id="ARBA00022692"/>
    </source>
</evidence>
<feature type="transmembrane region" description="Helical" evidence="7">
    <location>
        <begin position="265"/>
        <end position="284"/>
    </location>
</feature>
<dbReference type="PANTHER" id="PTHR30193:SF37">
    <property type="entry name" value="INNER MEMBRANE ABC TRANSPORTER PERMEASE PROTEIN YCJO"/>
    <property type="match status" value="1"/>
</dbReference>
<keyword evidence="6 7" id="KW-0472">Membrane</keyword>
<dbReference type="OrthoDB" id="5174895at2"/>
<feature type="transmembrane region" description="Helical" evidence="7">
    <location>
        <begin position="71"/>
        <end position="92"/>
    </location>
</feature>
<dbReference type="EMBL" id="FONN01000036">
    <property type="protein sequence ID" value="SFF41686.1"/>
    <property type="molecule type" value="Genomic_DNA"/>
</dbReference>
<evidence type="ECO:0000256" key="3">
    <source>
        <dbReference type="ARBA" id="ARBA00022475"/>
    </source>
</evidence>
<dbReference type="Pfam" id="PF00528">
    <property type="entry name" value="BPD_transp_1"/>
    <property type="match status" value="1"/>
</dbReference>
<feature type="transmembrane region" description="Helical" evidence="7">
    <location>
        <begin position="104"/>
        <end position="124"/>
    </location>
</feature>
<feature type="domain" description="ABC transmembrane type-1" evidence="8">
    <location>
        <begin position="67"/>
        <end position="281"/>
    </location>
</feature>
<comment type="subcellular location">
    <subcellularLocation>
        <location evidence="1 7">Cell membrane</location>
        <topology evidence="1 7">Multi-pass membrane protein</topology>
    </subcellularLocation>
</comment>
<dbReference type="GO" id="GO:0005886">
    <property type="term" value="C:plasma membrane"/>
    <property type="evidence" value="ECO:0007669"/>
    <property type="project" value="UniProtKB-SubCell"/>
</dbReference>
<organism evidence="9 10">
    <name type="scientific">Paenibacillus algorifonticola</name>
    <dbReference type="NCBI Taxonomy" id="684063"/>
    <lineage>
        <taxon>Bacteria</taxon>
        <taxon>Bacillati</taxon>
        <taxon>Bacillota</taxon>
        <taxon>Bacilli</taxon>
        <taxon>Bacillales</taxon>
        <taxon>Paenibacillaceae</taxon>
        <taxon>Paenibacillus</taxon>
    </lineage>
</organism>
<evidence type="ECO:0000256" key="7">
    <source>
        <dbReference type="RuleBase" id="RU363032"/>
    </source>
</evidence>
<dbReference type="RefSeq" id="WP_046231179.1">
    <property type="nucleotide sequence ID" value="NZ_FONN01000036.1"/>
</dbReference>
<evidence type="ECO:0000313" key="9">
    <source>
        <dbReference type="EMBL" id="SFF41686.1"/>
    </source>
</evidence>
<dbReference type="CDD" id="cd06261">
    <property type="entry name" value="TM_PBP2"/>
    <property type="match status" value="1"/>
</dbReference>
<evidence type="ECO:0000259" key="8">
    <source>
        <dbReference type="PROSITE" id="PS50928"/>
    </source>
</evidence>
<evidence type="ECO:0000256" key="6">
    <source>
        <dbReference type="ARBA" id="ARBA00023136"/>
    </source>
</evidence>
<dbReference type="PROSITE" id="PS50928">
    <property type="entry name" value="ABC_TM1"/>
    <property type="match status" value="1"/>
</dbReference>
<gene>
    <name evidence="9" type="ORF">SAMN04487969_13633</name>
</gene>
<dbReference type="InterPro" id="IPR035906">
    <property type="entry name" value="MetI-like_sf"/>
</dbReference>
<dbReference type="InterPro" id="IPR051393">
    <property type="entry name" value="ABC_transporter_permease"/>
</dbReference>
<feature type="transmembrane region" description="Helical" evidence="7">
    <location>
        <begin position="200"/>
        <end position="222"/>
    </location>
</feature>
<evidence type="ECO:0000256" key="2">
    <source>
        <dbReference type="ARBA" id="ARBA00022448"/>
    </source>
</evidence>
<dbReference type="Proteomes" id="UP000183410">
    <property type="component" value="Unassembled WGS sequence"/>
</dbReference>
<proteinExistence type="inferred from homology"/>
<dbReference type="PANTHER" id="PTHR30193">
    <property type="entry name" value="ABC TRANSPORTER PERMEASE PROTEIN"/>
    <property type="match status" value="1"/>
</dbReference>
<sequence>MKIGVLKPWLFVFPALFIYIAVIFIPTLYTLYLSFFNWNGVAPTKTFVGLSNYTDLLLHDSVFPRAVANNLLWTLGSLTIIMGIGLMLAILLNQKLKGRIVFRGIFYFPYVLSGVIVATIWTWMYNPMQGLFNKALELIGLGSWAQAWLAEPKFALYAVFVAAIWNGVGQPMVLFLAGLQTIPQDPYEAATIDGAKPRQMFWFITVPLLRETFVIVVAITMVSSMKVYDLIYAMTGGGPAESTHVLASWMYIQTFKFANIGTGSAISMFLVLITLVIIIPYVYYTTKKSHL</sequence>
<reference evidence="10" key="1">
    <citation type="submission" date="2016-10" db="EMBL/GenBank/DDBJ databases">
        <authorList>
            <person name="Varghese N."/>
            <person name="Submissions S."/>
        </authorList>
    </citation>
    <scope>NUCLEOTIDE SEQUENCE [LARGE SCALE GENOMIC DNA]</scope>
    <source>
        <strain evidence="10">CGMCC 1.10223</strain>
    </source>
</reference>
<keyword evidence="10" id="KW-1185">Reference proteome</keyword>
<keyword evidence="5 7" id="KW-1133">Transmembrane helix</keyword>
<evidence type="ECO:0000256" key="5">
    <source>
        <dbReference type="ARBA" id="ARBA00022989"/>
    </source>
</evidence>
<accession>A0A1I2ILF7</accession>
<dbReference type="SUPFAM" id="SSF161098">
    <property type="entry name" value="MetI-like"/>
    <property type="match status" value="1"/>
</dbReference>
<keyword evidence="3" id="KW-1003">Cell membrane</keyword>